<feature type="domain" description="FDX-ACB" evidence="1">
    <location>
        <begin position="37"/>
        <end position="74"/>
    </location>
</feature>
<dbReference type="InterPro" id="IPR005121">
    <property type="entry name" value="Fdx_antiC-bd"/>
</dbReference>
<evidence type="ECO:0000313" key="2">
    <source>
        <dbReference type="EMBL" id="NEA14309.1"/>
    </source>
</evidence>
<dbReference type="EMBL" id="JAAGLQ010000043">
    <property type="protein sequence ID" value="NEA14309.1"/>
    <property type="molecule type" value="Genomic_DNA"/>
</dbReference>
<dbReference type="InterPro" id="IPR036690">
    <property type="entry name" value="Fdx_antiC-bd_sf"/>
</dbReference>
<protein>
    <recommendedName>
        <fullName evidence="1">FDX-ACB domain-containing protein</fullName>
    </recommendedName>
</protein>
<comment type="caution">
    <text evidence="2">The sequence shown here is derived from an EMBL/GenBank/DDBJ whole genome shotgun (WGS) entry which is preliminary data.</text>
</comment>
<name>A0A6N9TUQ6_STRHA</name>
<proteinExistence type="predicted"/>
<reference evidence="2 3" key="1">
    <citation type="submission" date="2020-01" db="EMBL/GenBank/DDBJ databases">
        <title>Insect and environment-associated Actinomycetes.</title>
        <authorList>
            <person name="Currrie C."/>
            <person name="Chevrette M."/>
            <person name="Carlson C."/>
            <person name="Stubbendieck R."/>
            <person name="Wendt-Pienkowski E."/>
        </authorList>
    </citation>
    <scope>NUCLEOTIDE SEQUENCE [LARGE SCALE GENOMIC DNA]</scope>
    <source>
        <strain evidence="2 3">SID11342</strain>
    </source>
</reference>
<dbReference type="Proteomes" id="UP000471293">
    <property type="component" value="Unassembled WGS sequence"/>
</dbReference>
<dbReference type="RefSeq" id="WP_164342190.1">
    <property type="nucleotide sequence ID" value="NZ_JAAGLQ010000043.1"/>
</dbReference>
<sequence>PRVVKELHLPERTCAMEIELDVLERAADGVLQAPRISAFPVATQDVALVVGTEVPADVVERALREGAGPLLESL</sequence>
<feature type="non-terminal residue" evidence="2">
    <location>
        <position position="74"/>
    </location>
</feature>
<dbReference type="AlphaFoldDB" id="A0A6N9TUQ6"/>
<organism evidence="2 3">
    <name type="scientific">Streptomyces halstedii</name>
    <dbReference type="NCBI Taxonomy" id="1944"/>
    <lineage>
        <taxon>Bacteria</taxon>
        <taxon>Bacillati</taxon>
        <taxon>Actinomycetota</taxon>
        <taxon>Actinomycetes</taxon>
        <taxon>Kitasatosporales</taxon>
        <taxon>Streptomycetaceae</taxon>
        <taxon>Streptomyces</taxon>
    </lineage>
</organism>
<accession>A0A6N9TUQ6</accession>
<evidence type="ECO:0000313" key="3">
    <source>
        <dbReference type="Proteomes" id="UP000471293"/>
    </source>
</evidence>
<gene>
    <name evidence="2" type="ORF">G3I29_01880</name>
</gene>
<evidence type="ECO:0000259" key="1">
    <source>
        <dbReference type="PROSITE" id="PS51447"/>
    </source>
</evidence>
<dbReference type="PROSITE" id="PS51447">
    <property type="entry name" value="FDX_ACB"/>
    <property type="match status" value="1"/>
</dbReference>
<dbReference type="SUPFAM" id="SSF54991">
    <property type="entry name" value="Anticodon-binding domain of PheRS"/>
    <property type="match status" value="1"/>
</dbReference>
<feature type="non-terminal residue" evidence="2">
    <location>
        <position position="1"/>
    </location>
</feature>